<evidence type="ECO:0000313" key="2">
    <source>
        <dbReference type="Proteomes" id="UP000826212"/>
    </source>
</evidence>
<reference evidence="1" key="1">
    <citation type="submission" date="2021-08" db="EMBL/GenBank/DDBJ databases">
        <title>Novel anaerobic bacterium isolated from sea squirt in East Sea, Republic of Korea.</title>
        <authorList>
            <person name="Nguyen T.H."/>
            <person name="Li Z."/>
            <person name="Lee Y.-J."/>
            <person name="Ko J."/>
            <person name="Kim S.-G."/>
        </authorList>
    </citation>
    <scope>NUCLEOTIDE SEQUENCE</scope>
    <source>
        <strain evidence="1">KCTC 25031</strain>
    </source>
</reference>
<dbReference type="Proteomes" id="UP000826212">
    <property type="component" value="Chromosome"/>
</dbReference>
<dbReference type="EMBL" id="CP081303">
    <property type="protein sequence ID" value="QZE13582.1"/>
    <property type="molecule type" value="Genomic_DNA"/>
</dbReference>
<name>A0AC61NDE7_9BACT</name>
<gene>
    <name evidence="1" type="ORF">K4L44_13520</name>
</gene>
<keyword evidence="2" id="KW-1185">Reference proteome</keyword>
<organism evidence="1 2">
    <name type="scientific">Halosquirtibacter laminarini</name>
    <dbReference type="NCBI Taxonomy" id="3374600"/>
    <lineage>
        <taxon>Bacteria</taxon>
        <taxon>Pseudomonadati</taxon>
        <taxon>Bacteroidota</taxon>
        <taxon>Bacteroidia</taxon>
        <taxon>Marinilabiliales</taxon>
        <taxon>Prolixibacteraceae</taxon>
        <taxon>Halosquirtibacter</taxon>
    </lineage>
</organism>
<protein>
    <submittedName>
        <fullName evidence="1">DUF4836 family protein</fullName>
    </submittedName>
</protein>
<sequence length="526" mass="59419">MKTNRYFGKIVLGIAFSLSLIITSCSGPHPTDTIPSNSKIVASFDLSHMLKVAEVDDANSIKSLSLLDGQMQNSSKELKSLWENLLKNPDNSGISFDQGVYLFRFDNESKGETNGCSMIIKDVNKFKETVEVLCKDLSLTTESSNGLNMVHISSTNLVAWNDTHMLLISSLGEEASLLDKKVASLFTLDSDKCITSVDGFKELCAAPNDITIWGSGTNLTALSKFNPSLLLFKDLVKDCSMAVHVKFDDGQIVLNNEFYAPKEVKALLGKYWKDDFNKDLYKMFPENNIMISGMVVNFEQILENLKGESYYTDADDMWKQFAGTDIQTSVQSLGNSFMFSITDMNYTKSRFRKSISPVINCALDYNTKKEHKWLTDNLDKFCEKEESGCYRLTMGRNTNMYIAETDEVLFISSEKDNVLRAIGQKKCDSDFTDSKIASHFTSTKGFWYLDLDYNHYPETTKKLVDDSFDKMQKQYIVGNMALIQDIEITSNDALSSHVEIHLKNKKENSLKQIIHLVDESAMKFVQ</sequence>
<accession>A0AC61NDE7</accession>
<evidence type="ECO:0000313" key="1">
    <source>
        <dbReference type="EMBL" id="QZE13582.1"/>
    </source>
</evidence>
<proteinExistence type="predicted"/>